<evidence type="ECO:0000256" key="1">
    <source>
        <dbReference type="ARBA" id="ARBA00008580"/>
    </source>
</evidence>
<dbReference type="InterPro" id="IPR038296">
    <property type="entry name" value="ParD_sf"/>
</dbReference>
<dbReference type="InterPro" id="IPR022789">
    <property type="entry name" value="ParD"/>
</dbReference>
<dbReference type="Proteomes" id="UP000564885">
    <property type="component" value="Unassembled WGS sequence"/>
</dbReference>
<sequence>MPTMNIDLTAELAEFVEHEVRSGRYTSASELVHESLILLEREREYEAERELALREAVQAGIDQAERGIFSDRTVSDIAAEVLREKQA</sequence>
<accession>A0A849IBQ3</accession>
<keyword evidence="4" id="KW-1185">Reference proteome</keyword>
<comment type="caution">
    <text evidence="3">The sequence shown here is derived from an EMBL/GenBank/DDBJ whole genome shotgun (WGS) entry which is preliminary data.</text>
</comment>
<dbReference type="Pfam" id="PF03693">
    <property type="entry name" value="ParD_antitoxin"/>
    <property type="match status" value="1"/>
</dbReference>
<dbReference type="Gene3D" id="6.10.10.120">
    <property type="entry name" value="Antitoxin ParD1-like"/>
    <property type="match status" value="1"/>
</dbReference>
<evidence type="ECO:0000313" key="3">
    <source>
        <dbReference type="EMBL" id="NNM74711.1"/>
    </source>
</evidence>
<dbReference type="GO" id="GO:0006355">
    <property type="term" value="P:regulation of DNA-templated transcription"/>
    <property type="evidence" value="ECO:0007669"/>
    <property type="project" value="InterPro"/>
</dbReference>
<dbReference type="NCBIfam" id="TIGR02606">
    <property type="entry name" value="antidote_CC2985"/>
    <property type="match status" value="1"/>
</dbReference>
<protein>
    <submittedName>
        <fullName evidence="3">Type II toxin-antitoxin system ParD family antitoxin</fullName>
    </submittedName>
</protein>
<dbReference type="EMBL" id="JABEPP010000006">
    <property type="protein sequence ID" value="NNM74711.1"/>
    <property type="molecule type" value="Genomic_DNA"/>
</dbReference>
<comment type="similarity">
    <text evidence="1">Belongs to the ParD antitoxin family.</text>
</comment>
<dbReference type="PANTHER" id="PTHR36582:SF2">
    <property type="entry name" value="ANTITOXIN PARD"/>
    <property type="match status" value="1"/>
</dbReference>
<name>A0A849IBQ3_9HYPH</name>
<dbReference type="InterPro" id="IPR010985">
    <property type="entry name" value="Ribbon_hlx_hlx"/>
</dbReference>
<evidence type="ECO:0000256" key="2">
    <source>
        <dbReference type="ARBA" id="ARBA00022649"/>
    </source>
</evidence>
<dbReference type="SUPFAM" id="SSF47598">
    <property type="entry name" value="Ribbon-helix-helix"/>
    <property type="match status" value="1"/>
</dbReference>
<reference evidence="3 4" key="1">
    <citation type="submission" date="2020-04" db="EMBL/GenBank/DDBJ databases">
        <title>Enterovirga sp. isolate from soil.</title>
        <authorList>
            <person name="Chea S."/>
            <person name="Kim D.-U."/>
        </authorList>
    </citation>
    <scope>NUCLEOTIDE SEQUENCE [LARGE SCALE GENOMIC DNA]</scope>
    <source>
        <strain evidence="3 4">DB1703</strain>
    </source>
</reference>
<evidence type="ECO:0000313" key="4">
    <source>
        <dbReference type="Proteomes" id="UP000564885"/>
    </source>
</evidence>
<keyword evidence="2" id="KW-1277">Toxin-antitoxin system</keyword>
<dbReference type="RefSeq" id="WP_171220164.1">
    <property type="nucleotide sequence ID" value="NZ_JABEPP010000006.1"/>
</dbReference>
<dbReference type="AlphaFoldDB" id="A0A849IBQ3"/>
<gene>
    <name evidence="3" type="ORF">HJG44_20325</name>
</gene>
<proteinExistence type="inferred from homology"/>
<dbReference type="PANTHER" id="PTHR36582">
    <property type="entry name" value="ANTITOXIN PARD"/>
    <property type="match status" value="1"/>
</dbReference>
<organism evidence="3 4">
    <name type="scientific">Enterovirga aerilata</name>
    <dbReference type="NCBI Taxonomy" id="2730920"/>
    <lineage>
        <taxon>Bacteria</taxon>
        <taxon>Pseudomonadati</taxon>
        <taxon>Pseudomonadota</taxon>
        <taxon>Alphaproteobacteria</taxon>
        <taxon>Hyphomicrobiales</taxon>
        <taxon>Methylobacteriaceae</taxon>
        <taxon>Enterovirga</taxon>
    </lineage>
</organism>